<dbReference type="eggNOG" id="arCOG09136">
    <property type="taxonomic scope" value="Archaea"/>
</dbReference>
<evidence type="ECO:0000313" key="3">
    <source>
        <dbReference type="Proteomes" id="UP000010878"/>
    </source>
</evidence>
<accession>L0K4G4</accession>
<feature type="transmembrane region" description="Helical" evidence="1">
    <location>
        <begin position="104"/>
        <end position="126"/>
    </location>
</feature>
<dbReference type="AlphaFoldDB" id="L0K4G4"/>
<sequence>MSPKTVPNTATLPTESLPRTDAGVVLADGGRVATVGGSPTVIALVFLSLVLATVLSVYLAVRLYRGYRAGGGRGMLLLGVGLVLLTTVPMLLRLALSNVGGVETVWQETIVTACQLVGLVVILGVIHGRR</sequence>
<keyword evidence="1" id="KW-0472">Membrane</keyword>
<dbReference type="GeneID" id="14403647"/>
<proteinExistence type="predicted"/>
<evidence type="ECO:0000256" key="1">
    <source>
        <dbReference type="SAM" id="Phobius"/>
    </source>
</evidence>
<keyword evidence="3" id="KW-1185">Reference proteome</keyword>
<organism evidence="2 3">
    <name type="scientific">Natronococcus occultus SP4</name>
    <dbReference type="NCBI Taxonomy" id="694430"/>
    <lineage>
        <taxon>Archaea</taxon>
        <taxon>Methanobacteriati</taxon>
        <taxon>Methanobacteriota</taxon>
        <taxon>Stenosarchaea group</taxon>
        <taxon>Halobacteria</taxon>
        <taxon>Halobacteriales</taxon>
        <taxon>Natrialbaceae</taxon>
        <taxon>Natronococcus</taxon>
    </lineage>
</organism>
<evidence type="ECO:0000313" key="2">
    <source>
        <dbReference type="EMBL" id="AGB38998.1"/>
    </source>
</evidence>
<dbReference type="OrthoDB" id="386289at2157"/>
<feature type="transmembrane region" description="Helical" evidence="1">
    <location>
        <begin position="41"/>
        <end position="61"/>
    </location>
</feature>
<protein>
    <submittedName>
        <fullName evidence="2">Uncharacterized protein</fullName>
    </submittedName>
</protein>
<keyword evidence="1" id="KW-0812">Transmembrane</keyword>
<name>L0K4G4_9EURY</name>
<dbReference type="KEGG" id="nou:Natoc_3260"/>
<dbReference type="EMBL" id="CP003929">
    <property type="protein sequence ID" value="AGB38998.1"/>
    <property type="molecule type" value="Genomic_DNA"/>
</dbReference>
<dbReference type="HOGENOM" id="CLU_159082_1_0_2"/>
<feature type="transmembrane region" description="Helical" evidence="1">
    <location>
        <begin position="73"/>
        <end position="92"/>
    </location>
</feature>
<gene>
    <name evidence="2" type="ORF">Natoc_3260</name>
</gene>
<reference evidence="2 3" key="1">
    <citation type="submission" date="2012-11" db="EMBL/GenBank/DDBJ databases">
        <title>FINISHED of Natronococcus occultus SP4, DSM 3396.</title>
        <authorList>
            <consortium name="DOE Joint Genome Institute"/>
            <person name="Eisen J."/>
            <person name="Huntemann M."/>
            <person name="Wei C.-L."/>
            <person name="Han J."/>
            <person name="Detter J.C."/>
            <person name="Han C."/>
            <person name="Tapia R."/>
            <person name="Chen A."/>
            <person name="Kyrpides N."/>
            <person name="Mavromatis K."/>
            <person name="Markowitz V."/>
            <person name="Szeto E."/>
            <person name="Ivanova N."/>
            <person name="Mikhailova N."/>
            <person name="Ovchinnikova G."/>
            <person name="Pagani I."/>
            <person name="Pati A."/>
            <person name="Goodwin L."/>
            <person name="Nordberg H.P."/>
            <person name="Cantor M.N."/>
            <person name="Hua S.X."/>
            <person name="Woyke T."/>
            <person name="Eisen J."/>
            <person name="Klenk H.-P."/>
            <person name="Klenk H.-P."/>
        </authorList>
    </citation>
    <scope>NUCLEOTIDE SEQUENCE [LARGE SCALE GENOMIC DNA]</scope>
    <source>
        <strain evidence="2 3">SP4</strain>
    </source>
</reference>
<dbReference type="RefSeq" id="WP_015322437.1">
    <property type="nucleotide sequence ID" value="NC_019974.1"/>
</dbReference>
<keyword evidence="1" id="KW-1133">Transmembrane helix</keyword>
<dbReference type="Proteomes" id="UP000010878">
    <property type="component" value="Chromosome"/>
</dbReference>
<dbReference type="STRING" id="694430.Natoc_3260"/>